<name>A0ABV0A773_9FLAO</name>
<comment type="caution">
    <text evidence="1">The sequence shown here is derived from an EMBL/GenBank/DDBJ whole genome shotgun (WGS) entry which is preliminary data.</text>
</comment>
<gene>
    <name evidence="1" type="ORF">VP395_04265</name>
</gene>
<dbReference type="EMBL" id="JAZHYP010000002">
    <property type="protein sequence ID" value="MEN3322929.1"/>
    <property type="molecule type" value="Genomic_DNA"/>
</dbReference>
<organism evidence="1 2">
    <name type="scientific">Mariniflexile soesokkakense</name>
    <dbReference type="NCBI Taxonomy" id="1343160"/>
    <lineage>
        <taxon>Bacteria</taxon>
        <taxon>Pseudomonadati</taxon>
        <taxon>Bacteroidota</taxon>
        <taxon>Flavobacteriia</taxon>
        <taxon>Flavobacteriales</taxon>
        <taxon>Flavobacteriaceae</taxon>
        <taxon>Mariniflexile</taxon>
    </lineage>
</organism>
<dbReference type="RefSeq" id="WP_346240487.1">
    <property type="nucleotide sequence ID" value="NZ_JAZHYP010000002.1"/>
</dbReference>
<keyword evidence="2" id="KW-1185">Reference proteome</keyword>
<accession>A0ABV0A773</accession>
<evidence type="ECO:0000313" key="1">
    <source>
        <dbReference type="EMBL" id="MEN3322929.1"/>
    </source>
</evidence>
<evidence type="ECO:0000313" key="2">
    <source>
        <dbReference type="Proteomes" id="UP001416393"/>
    </source>
</evidence>
<dbReference type="Proteomes" id="UP001416393">
    <property type="component" value="Unassembled WGS sequence"/>
</dbReference>
<evidence type="ECO:0008006" key="3">
    <source>
        <dbReference type="Google" id="ProtNLM"/>
    </source>
</evidence>
<sequence length="89" mass="9940">MSKIMTVDILSSIKGAQPSEAVNKLFEVIKNAQPTNNNSFNINHNNSVSLNDLRDDVVIESPALEKQIIIENFPKEKKGYLVVSKVIEE</sequence>
<reference evidence="1 2" key="1">
    <citation type="submission" date="2024-01" db="EMBL/GenBank/DDBJ databases">
        <title>Mariniflexile litorale sp. nov., isolated from the shallow sediments of the Sea of Japan.</title>
        <authorList>
            <person name="Romanenko L."/>
            <person name="Bystritskaya E."/>
            <person name="Isaeva M."/>
        </authorList>
    </citation>
    <scope>NUCLEOTIDE SEQUENCE [LARGE SCALE GENOMIC DNA]</scope>
    <source>
        <strain evidence="1 2">KCTC 32427</strain>
    </source>
</reference>
<proteinExistence type="predicted"/>
<protein>
    <recommendedName>
        <fullName evidence="3">Aspartyl/glutamyl-tRNA(Asn/Gln) amidotransferase subunit C</fullName>
    </recommendedName>
</protein>